<protein>
    <submittedName>
        <fullName evidence="1">Uncharacterized protein</fullName>
    </submittedName>
</protein>
<sequence length="303" mass="34471">MQGRMGWIGGGGKFCVVDWVKKQVSMLARFERRKRRSPRTPKIPLSRRKNKIAWLEDPTHAFVVCMYALRRRWMMVERYGRGLWWSERNGMQREGLEGGYWYYLGQGYRVAWFSTVYSLSGVLVLTSLARSDRLVEKKKPINPVPKRWLRVKFEFNPSGTHPIPKGVNGRGSTQQSLMTCAPFVLPLHPLIAAPLPIATRLADPGGGTERLCSAISWGKPIASTEKSRTRVQDLFPWPGMLEDSTVSAGQSEDFDTMFILGKRRGMRLHGRSESARLEAFLAQEPCRITRNSPLIAIRPVSTH</sequence>
<organism evidence="1 2">
    <name type="scientific">Papiliotrema laurentii</name>
    <name type="common">Cryptococcus laurentii</name>
    <dbReference type="NCBI Taxonomy" id="5418"/>
    <lineage>
        <taxon>Eukaryota</taxon>
        <taxon>Fungi</taxon>
        <taxon>Dikarya</taxon>
        <taxon>Basidiomycota</taxon>
        <taxon>Agaricomycotina</taxon>
        <taxon>Tremellomycetes</taxon>
        <taxon>Tremellales</taxon>
        <taxon>Rhynchogastremaceae</taxon>
        <taxon>Papiliotrema</taxon>
    </lineage>
</organism>
<dbReference type="EMBL" id="JAODAN010000001">
    <property type="protein sequence ID" value="KAK1927534.1"/>
    <property type="molecule type" value="Genomic_DNA"/>
</dbReference>
<accession>A0AAD9L9P3</accession>
<name>A0AAD9L9P3_PAPLA</name>
<dbReference type="Proteomes" id="UP001182556">
    <property type="component" value="Unassembled WGS sequence"/>
</dbReference>
<evidence type="ECO:0000313" key="2">
    <source>
        <dbReference type="Proteomes" id="UP001182556"/>
    </source>
</evidence>
<comment type="caution">
    <text evidence="1">The sequence shown here is derived from an EMBL/GenBank/DDBJ whole genome shotgun (WGS) entry which is preliminary data.</text>
</comment>
<reference evidence="1" key="1">
    <citation type="submission" date="2023-02" db="EMBL/GenBank/DDBJ databases">
        <title>Identification and recombinant expression of a fungal hydrolase from Papiliotrema laurentii that hydrolyzes apple cutin and clears colloidal polyester polyurethane.</title>
        <authorList>
            <consortium name="DOE Joint Genome Institute"/>
            <person name="Roman V.A."/>
            <person name="Bojanowski C."/>
            <person name="Crable B.R."/>
            <person name="Wagner D.N."/>
            <person name="Hung C.S."/>
            <person name="Nadeau L.J."/>
            <person name="Schratz L."/>
            <person name="Haridas S."/>
            <person name="Pangilinan J."/>
            <person name="Lipzen A."/>
            <person name="Na H."/>
            <person name="Yan M."/>
            <person name="Ng V."/>
            <person name="Grigoriev I.V."/>
            <person name="Spatafora J.W."/>
            <person name="Barlow D."/>
            <person name="Biffinger J."/>
            <person name="Kelley-Loughnane N."/>
            <person name="Varaljay V.A."/>
            <person name="Crookes-Goodson W.J."/>
        </authorList>
    </citation>
    <scope>NUCLEOTIDE SEQUENCE</scope>
    <source>
        <strain evidence="1">5307AH</strain>
    </source>
</reference>
<proteinExistence type="predicted"/>
<evidence type="ECO:0000313" key="1">
    <source>
        <dbReference type="EMBL" id="KAK1927534.1"/>
    </source>
</evidence>
<gene>
    <name evidence="1" type="ORF">DB88DRAFT_36157</name>
</gene>
<dbReference type="AlphaFoldDB" id="A0AAD9L9P3"/>
<keyword evidence="2" id="KW-1185">Reference proteome</keyword>